<name>A0A212IT02_9BACT</name>
<accession>A0A212IT02</accession>
<sequence length="38" mass="4577">MSYYTVFYNFKEAVGYELATLFLQHFKQLLSMNCLLHL</sequence>
<protein>
    <submittedName>
        <fullName evidence="1">Uncharacterized protein</fullName>
    </submittedName>
</protein>
<dbReference type="AlphaFoldDB" id="A0A212IT02"/>
<proteinExistence type="predicted"/>
<reference evidence="1" key="1">
    <citation type="submission" date="2016-04" db="EMBL/GenBank/DDBJ databases">
        <authorList>
            <person name="Evans L.H."/>
            <person name="Alamgir A."/>
            <person name="Owens N."/>
            <person name="Weber N.D."/>
            <person name="Virtaneva K."/>
            <person name="Barbian K."/>
            <person name="Babar A."/>
            <person name="Rosenke K."/>
        </authorList>
    </citation>
    <scope>NUCLEOTIDE SEQUENCE</scope>
    <source>
        <strain evidence="1">86-1</strain>
    </source>
</reference>
<organism evidence="1">
    <name type="scientific">uncultured Dysgonomonas sp</name>
    <dbReference type="NCBI Taxonomy" id="206096"/>
    <lineage>
        <taxon>Bacteria</taxon>
        <taxon>Pseudomonadati</taxon>
        <taxon>Bacteroidota</taxon>
        <taxon>Bacteroidia</taxon>
        <taxon>Bacteroidales</taxon>
        <taxon>Dysgonomonadaceae</taxon>
        <taxon>Dysgonomonas</taxon>
        <taxon>environmental samples</taxon>
    </lineage>
</organism>
<evidence type="ECO:0000313" key="1">
    <source>
        <dbReference type="EMBL" id="SBV90353.1"/>
    </source>
</evidence>
<dbReference type="EMBL" id="FLUM01000001">
    <property type="protein sequence ID" value="SBV90353.1"/>
    <property type="molecule type" value="Genomic_DNA"/>
</dbReference>
<gene>
    <name evidence="1" type="ORF">KL86DYS1_10002</name>
</gene>